<evidence type="ECO:0000256" key="1">
    <source>
        <dbReference type="SAM" id="MobiDB-lite"/>
    </source>
</evidence>
<proteinExistence type="predicted"/>
<gene>
    <name evidence="2" type="ORF">Pflav_047690</name>
</gene>
<reference evidence="2 3" key="1">
    <citation type="submission" date="2020-03" db="EMBL/GenBank/DDBJ databases">
        <title>Whole genome shotgun sequence of Phytohabitans flavus NBRC 107702.</title>
        <authorList>
            <person name="Komaki H."/>
            <person name="Tamura T."/>
        </authorList>
    </citation>
    <scope>NUCLEOTIDE SEQUENCE [LARGE SCALE GENOMIC DNA]</scope>
    <source>
        <strain evidence="2 3">NBRC 107702</strain>
    </source>
</reference>
<dbReference type="RefSeq" id="WP_173037960.1">
    <property type="nucleotide sequence ID" value="NZ_AP022870.1"/>
</dbReference>
<keyword evidence="3" id="KW-1185">Reference proteome</keyword>
<dbReference type="Proteomes" id="UP000502508">
    <property type="component" value="Chromosome"/>
</dbReference>
<accession>A0A6F8XX34</accession>
<reference evidence="2 3" key="2">
    <citation type="submission" date="2020-03" db="EMBL/GenBank/DDBJ databases">
        <authorList>
            <person name="Ichikawa N."/>
            <person name="Kimura A."/>
            <person name="Kitahashi Y."/>
            <person name="Uohara A."/>
        </authorList>
    </citation>
    <scope>NUCLEOTIDE SEQUENCE [LARGE SCALE GENOMIC DNA]</scope>
    <source>
        <strain evidence="2 3">NBRC 107702</strain>
    </source>
</reference>
<evidence type="ECO:0000313" key="2">
    <source>
        <dbReference type="EMBL" id="BCB78359.1"/>
    </source>
</evidence>
<dbReference type="EMBL" id="AP022870">
    <property type="protein sequence ID" value="BCB78359.1"/>
    <property type="molecule type" value="Genomic_DNA"/>
</dbReference>
<name>A0A6F8XX34_9ACTN</name>
<feature type="region of interest" description="Disordered" evidence="1">
    <location>
        <begin position="1"/>
        <end position="20"/>
    </location>
</feature>
<dbReference type="AlphaFoldDB" id="A0A6F8XX34"/>
<dbReference type="KEGG" id="pfla:Pflav_047690"/>
<sequence>MRLTPESVAVTPDDQRDSLAAPARDPLWMLARQWQTREFVADDAGTPVQVTIAHETASLRPAGGQAPLAAVEPAVEPEPLPTVEELGYLPLAELGVDFGRRLRDEAVTAARTVLNDAFPFEPADAGPKLSLYLRRIPDPRQLYRFLLPHLGAAGDTGSLPAIAGLDVGLRPGVERACRAWLRWLRTRVRPAAGAGAPAAWDGQRLEYRFRLSAPLSRGPVELVADEYHGGGVDWYTFDSGPAPTGTLTGGTPVTVRPAPVSYPGMPRPRFWELEDGDVNLDALRATDPAGAALASFAQLYSNDWFMVPLSVAPG</sequence>
<organism evidence="2 3">
    <name type="scientific">Phytohabitans flavus</name>
    <dbReference type="NCBI Taxonomy" id="1076124"/>
    <lineage>
        <taxon>Bacteria</taxon>
        <taxon>Bacillati</taxon>
        <taxon>Actinomycetota</taxon>
        <taxon>Actinomycetes</taxon>
        <taxon>Micromonosporales</taxon>
        <taxon>Micromonosporaceae</taxon>
    </lineage>
</organism>
<protein>
    <submittedName>
        <fullName evidence="2">Uncharacterized protein</fullName>
    </submittedName>
</protein>
<evidence type="ECO:0000313" key="3">
    <source>
        <dbReference type="Proteomes" id="UP000502508"/>
    </source>
</evidence>